<dbReference type="AlphaFoldDB" id="A0A923LFZ3"/>
<gene>
    <name evidence="7" type="ORF">H8S37_00735</name>
</gene>
<feature type="transmembrane region" description="Helical" evidence="5">
    <location>
        <begin position="358"/>
        <end position="376"/>
    </location>
</feature>
<evidence type="ECO:0000256" key="2">
    <source>
        <dbReference type="ARBA" id="ARBA00022692"/>
    </source>
</evidence>
<organism evidence="7 8">
    <name type="scientific">Mediterraneibacter hominis</name>
    <dbReference type="NCBI Taxonomy" id="2763054"/>
    <lineage>
        <taxon>Bacteria</taxon>
        <taxon>Bacillati</taxon>
        <taxon>Bacillota</taxon>
        <taxon>Clostridia</taxon>
        <taxon>Lachnospirales</taxon>
        <taxon>Lachnospiraceae</taxon>
        <taxon>Mediterraneibacter</taxon>
    </lineage>
</organism>
<reference evidence="7" key="1">
    <citation type="submission" date="2020-08" db="EMBL/GenBank/DDBJ databases">
        <title>Genome public.</title>
        <authorList>
            <person name="Liu C."/>
            <person name="Sun Q."/>
        </authorList>
    </citation>
    <scope>NUCLEOTIDE SEQUENCE</scope>
    <source>
        <strain evidence="7">NSJ-55</strain>
    </source>
</reference>
<dbReference type="PANTHER" id="PTHR43027:SF1">
    <property type="entry name" value="DOXORUBICIN RESISTANCE ABC TRANSPORTER PERMEASE PROTEIN DRRC-RELATED"/>
    <property type="match status" value="1"/>
</dbReference>
<evidence type="ECO:0000256" key="5">
    <source>
        <dbReference type="SAM" id="Phobius"/>
    </source>
</evidence>
<dbReference type="Proteomes" id="UP000652477">
    <property type="component" value="Unassembled WGS sequence"/>
</dbReference>
<dbReference type="PANTHER" id="PTHR43027">
    <property type="entry name" value="DOXORUBICIN RESISTANCE ABC TRANSPORTER PERMEASE PROTEIN DRRC-RELATED"/>
    <property type="match status" value="1"/>
</dbReference>
<feature type="transmembrane region" description="Helical" evidence="5">
    <location>
        <begin position="20"/>
        <end position="37"/>
    </location>
</feature>
<keyword evidence="2 5" id="KW-0812">Transmembrane</keyword>
<evidence type="ECO:0000313" key="8">
    <source>
        <dbReference type="Proteomes" id="UP000652477"/>
    </source>
</evidence>
<name>A0A923LFZ3_9FIRM</name>
<dbReference type="EMBL" id="JACOPF010000001">
    <property type="protein sequence ID" value="MBC5687462.1"/>
    <property type="molecule type" value="Genomic_DNA"/>
</dbReference>
<evidence type="ECO:0000256" key="4">
    <source>
        <dbReference type="ARBA" id="ARBA00023136"/>
    </source>
</evidence>
<evidence type="ECO:0000259" key="6">
    <source>
        <dbReference type="Pfam" id="PF12698"/>
    </source>
</evidence>
<proteinExistence type="predicted"/>
<sequence>MLDLMKYIGKAKIRKFDIVFWPFLFPLILATFMYLAIGNMEDADFETIPVAVVEQKGENLEEEQMKEAFFTFLSEVSDEADAENRLVHIEEMSETEAKKALEERKVDGIFYAGKEISLTVGRNGISQSILQILLENYENGKQVLLNISQAHPEKMEAAIKSLSEFDTRISQVSLGGKTMDGTVQFFYALIGMACLYGCFIGFGAAMSLQANLTVLAARRCVSPVHKMKHILIEMVISFALHFFNVLVLLLYLRYVLKLEFNGDFLQMLPVALLGSMLGVALGLFVSSIGKMREGVKIGILLAVSMICSFLAGLFNGTMKDAVERSVPFLNRINPAAVISDALYCINVYDDPVRYTKNLVLLGVLCIAMVLGAFLLVRRERYDSI</sequence>
<evidence type="ECO:0000256" key="1">
    <source>
        <dbReference type="ARBA" id="ARBA00004141"/>
    </source>
</evidence>
<keyword evidence="3 5" id="KW-1133">Transmembrane helix</keyword>
<feature type="domain" description="ABC-2 type transporter transmembrane" evidence="6">
    <location>
        <begin position="19"/>
        <end position="373"/>
    </location>
</feature>
<comment type="subcellular location">
    <subcellularLocation>
        <location evidence="1">Membrane</location>
        <topology evidence="1">Multi-pass membrane protein</topology>
    </subcellularLocation>
</comment>
<evidence type="ECO:0000256" key="3">
    <source>
        <dbReference type="ARBA" id="ARBA00022989"/>
    </source>
</evidence>
<dbReference type="GO" id="GO:0016020">
    <property type="term" value="C:membrane"/>
    <property type="evidence" value="ECO:0007669"/>
    <property type="project" value="UniProtKB-SubCell"/>
</dbReference>
<feature type="transmembrane region" description="Helical" evidence="5">
    <location>
        <begin position="297"/>
        <end position="314"/>
    </location>
</feature>
<keyword evidence="8" id="KW-1185">Reference proteome</keyword>
<keyword evidence="4 5" id="KW-0472">Membrane</keyword>
<protein>
    <submittedName>
        <fullName evidence="7">ABC transporter permease</fullName>
    </submittedName>
</protein>
<dbReference type="InterPro" id="IPR013525">
    <property type="entry name" value="ABC2_TM"/>
</dbReference>
<dbReference type="GO" id="GO:0140359">
    <property type="term" value="F:ABC-type transporter activity"/>
    <property type="evidence" value="ECO:0007669"/>
    <property type="project" value="InterPro"/>
</dbReference>
<feature type="transmembrane region" description="Helical" evidence="5">
    <location>
        <begin position="264"/>
        <end position="285"/>
    </location>
</feature>
<dbReference type="Pfam" id="PF12698">
    <property type="entry name" value="ABC2_membrane_3"/>
    <property type="match status" value="1"/>
</dbReference>
<accession>A0A923LFZ3</accession>
<comment type="caution">
    <text evidence="7">The sequence shown here is derived from an EMBL/GenBank/DDBJ whole genome shotgun (WGS) entry which is preliminary data.</text>
</comment>
<evidence type="ECO:0000313" key="7">
    <source>
        <dbReference type="EMBL" id="MBC5687462.1"/>
    </source>
</evidence>
<dbReference type="InterPro" id="IPR052902">
    <property type="entry name" value="ABC-2_transporter"/>
</dbReference>
<feature type="transmembrane region" description="Helical" evidence="5">
    <location>
        <begin position="229"/>
        <end position="252"/>
    </location>
</feature>
<dbReference type="RefSeq" id="WP_186874153.1">
    <property type="nucleotide sequence ID" value="NZ_JACOPF010000001.1"/>
</dbReference>
<feature type="transmembrane region" description="Helical" evidence="5">
    <location>
        <begin position="185"/>
        <end position="208"/>
    </location>
</feature>